<sequence length="91" mass="10381">MPVKGLKSSLNWPVYLDTIYGILIEENVFRPPKSEIPCHAQSGTISVKKSSDRQQYGPHPFSDLFYEIQVDQPHVWVGAYFLIILLDVGFD</sequence>
<dbReference type="EMBL" id="LSSM01003867">
    <property type="protein sequence ID" value="OMJ16533.1"/>
    <property type="molecule type" value="Genomic_DNA"/>
</dbReference>
<comment type="caution">
    <text evidence="1">The sequence shown here is derived from an EMBL/GenBank/DDBJ whole genome shotgun (WGS) entry which is preliminary data.</text>
</comment>
<name>A0A1R1XPJ4_9FUNG</name>
<evidence type="ECO:0000313" key="1">
    <source>
        <dbReference type="EMBL" id="OMJ16533.1"/>
    </source>
</evidence>
<keyword evidence="2" id="KW-1185">Reference proteome</keyword>
<accession>A0A1R1XPJ4</accession>
<organism evidence="1 2">
    <name type="scientific">Smittium culicis</name>
    <dbReference type="NCBI Taxonomy" id="133412"/>
    <lineage>
        <taxon>Eukaryota</taxon>
        <taxon>Fungi</taxon>
        <taxon>Fungi incertae sedis</taxon>
        <taxon>Zoopagomycota</taxon>
        <taxon>Kickxellomycotina</taxon>
        <taxon>Harpellomycetes</taxon>
        <taxon>Harpellales</taxon>
        <taxon>Legeriomycetaceae</taxon>
        <taxon>Smittium</taxon>
    </lineage>
</organism>
<dbReference type="Proteomes" id="UP000187429">
    <property type="component" value="Unassembled WGS sequence"/>
</dbReference>
<protein>
    <submittedName>
        <fullName evidence="1">Uncharacterized protein</fullName>
    </submittedName>
</protein>
<reference evidence="2" key="1">
    <citation type="submission" date="2017-01" db="EMBL/GenBank/DDBJ databases">
        <authorList>
            <person name="Wang Y."/>
            <person name="White M."/>
            <person name="Kvist S."/>
            <person name="Moncalvo J.-M."/>
        </authorList>
    </citation>
    <scope>NUCLEOTIDE SEQUENCE [LARGE SCALE GENOMIC DNA]</scope>
    <source>
        <strain evidence="2">ID-206-W2</strain>
    </source>
</reference>
<evidence type="ECO:0000313" key="2">
    <source>
        <dbReference type="Proteomes" id="UP000187429"/>
    </source>
</evidence>
<gene>
    <name evidence="1" type="ORF">AYI69_g7809</name>
</gene>
<dbReference type="AlphaFoldDB" id="A0A1R1XPJ4"/>
<proteinExistence type="predicted"/>